<evidence type="ECO:0000256" key="1">
    <source>
        <dbReference type="SAM" id="MobiDB-lite"/>
    </source>
</evidence>
<keyword evidence="3" id="KW-1185">Reference proteome</keyword>
<protein>
    <submittedName>
        <fullName evidence="2">Uncharacterized protein</fullName>
    </submittedName>
</protein>
<dbReference type="AlphaFoldDB" id="A0A397IP88"/>
<dbReference type="OrthoDB" id="2439290at2759"/>
<comment type="caution">
    <text evidence="2">The sequence shown here is derived from an EMBL/GenBank/DDBJ whole genome shotgun (WGS) entry which is preliminary data.</text>
</comment>
<dbReference type="Proteomes" id="UP000266861">
    <property type="component" value="Unassembled WGS sequence"/>
</dbReference>
<name>A0A397IP88_9GLOM</name>
<gene>
    <name evidence="2" type="ORF">Glove_173g79</name>
</gene>
<evidence type="ECO:0000313" key="3">
    <source>
        <dbReference type="Proteomes" id="UP000266861"/>
    </source>
</evidence>
<evidence type="ECO:0000313" key="2">
    <source>
        <dbReference type="EMBL" id="RHZ77745.1"/>
    </source>
</evidence>
<proteinExistence type="predicted"/>
<sequence>MLSENSDTSSDEDELDLENSSECDQTNDKMFTVINFGKQIGAVNLWINYMYRGEQLENMCFYDYVSTGRATKVDLFLFLGGEKRCDENCDHNIIHPQHLTHIQIHWSRESDKITTNADDLMEETVLDRHLHQVVRENPEIAKIRRIERSVMKYDDTGDTEILIDQYDFDVDNSILLNPYEIMRTGLRDAKFVNDVMFHLYVKDKFNNKKIVQQNFREEADVKGGRLN</sequence>
<organism evidence="2 3">
    <name type="scientific">Diversispora epigaea</name>
    <dbReference type="NCBI Taxonomy" id="1348612"/>
    <lineage>
        <taxon>Eukaryota</taxon>
        <taxon>Fungi</taxon>
        <taxon>Fungi incertae sedis</taxon>
        <taxon>Mucoromycota</taxon>
        <taxon>Glomeromycotina</taxon>
        <taxon>Glomeromycetes</taxon>
        <taxon>Diversisporales</taxon>
        <taxon>Diversisporaceae</taxon>
        <taxon>Diversispora</taxon>
    </lineage>
</organism>
<feature type="region of interest" description="Disordered" evidence="1">
    <location>
        <begin position="1"/>
        <end position="22"/>
    </location>
</feature>
<feature type="compositionally biased region" description="Acidic residues" evidence="1">
    <location>
        <begin position="9"/>
        <end position="21"/>
    </location>
</feature>
<accession>A0A397IP88</accession>
<dbReference type="EMBL" id="PQFF01000163">
    <property type="protein sequence ID" value="RHZ77745.1"/>
    <property type="molecule type" value="Genomic_DNA"/>
</dbReference>
<reference evidence="2 3" key="1">
    <citation type="submission" date="2018-08" db="EMBL/GenBank/DDBJ databases">
        <title>Genome and evolution of the arbuscular mycorrhizal fungus Diversispora epigaea (formerly Glomus versiforme) and its bacterial endosymbionts.</title>
        <authorList>
            <person name="Sun X."/>
            <person name="Fei Z."/>
            <person name="Harrison M."/>
        </authorList>
    </citation>
    <scope>NUCLEOTIDE SEQUENCE [LARGE SCALE GENOMIC DNA]</scope>
    <source>
        <strain evidence="2 3">IT104</strain>
    </source>
</reference>